<dbReference type="Pfam" id="PF05050">
    <property type="entry name" value="Methyltransf_21"/>
    <property type="match status" value="1"/>
</dbReference>
<evidence type="ECO:0000256" key="2">
    <source>
        <dbReference type="SAM" id="MobiDB-lite"/>
    </source>
</evidence>
<dbReference type="InterPro" id="IPR006342">
    <property type="entry name" value="FkbM_mtfrase"/>
</dbReference>
<feature type="domain" description="Methyltransferase FkbM" evidence="3">
    <location>
        <begin position="15"/>
        <end position="150"/>
    </location>
</feature>
<dbReference type="Gene3D" id="3.40.50.150">
    <property type="entry name" value="Vaccinia Virus protein VP39"/>
    <property type="match status" value="2"/>
</dbReference>
<dbReference type="SUPFAM" id="SSF53335">
    <property type="entry name" value="S-adenosyl-L-methionine-dependent methyltransferases"/>
    <property type="match status" value="1"/>
</dbReference>
<dbReference type="PANTHER" id="PTHR36973:SF4">
    <property type="entry name" value="NODULATION PROTEIN"/>
    <property type="match status" value="1"/>
</dbReference>
<keyword evidence="5" id="KW-1185">Reference proteome</keyword>
<organism evidence="4 5">
    <name type="scientific">Zobellella aerophila</name>
    <dbReference type="NCBI Taxonomy" id="870480"/>
    <lineage>
        <taxon>Bacteria</taxon>
        <taxon>Pseudomonadati</taxon>
        <taxon>Pseudomonadota</taxon>
        <taxon>Gammaproteobacteria</taxon>
        <taxon>Aeromonadales</taxon>
        <taxon>Aeromonadaceae</taxon>
        <taxon>Zobellella</taxon>
    </lineage>
</organism>
<evidence type="ECO:0000256" key="1">
    <source>
        <dbReference type="SAM" id="Coils"/>
    </source>
</evidence>
<protein>
    <recommendedName>
        <fullName evidence="3">Methyltransferase FkbM domain-containing protein</fullName>
    </recommendedName>
</protein>
<dbReference type="InterPro" id="IPR053188">
    <property type="entry name" value="FkbM_Methyltransferase"/>
</dbReference>
<dbReference type="EMBL" id="BAABCX010000001">
    <property type="protein sequence ID" value="GAA3528234.1"/>
    <property type="molecule type" value="Genomic_DNA"/>
</dbReference>
<name>A0ABP6V3R9_9GAMM</name>
<dbReference type="NCBIfam" id="TIGR01444">
    <property type="entry name" value="fkbM_fam"/>
    <property type="match status" value="1"/>
</dbReference>
<accession>A0ABP6V3R9</accession>
<dbReference type="InterPro" id="IPR029063">
    <property type="entry name" value="SAM-dependent_MTases_sf"/>
</dbReference>
<feature type="region of interest" description="Disordered" evidence="2">
    <location>
        <begin position="308"/>
        <end position="334"/>
    </location>
</feature>
<keyword evidence="1" id="KW-0175">Coiled coil</keyword>
<dbReference type="Proteomes" id="UP001500795">
    <property type="component" value="Unassembled WGS sequence"/>
</dbReference>
<feature type="coiled-coil region" evidence="1">
    <location>
        <begin position="199"/>
        <end position="233"/>
    </location>
</feature>
<evidence type="ECO:0000313" key="5">
    <source>
        <dbReference type="Proteomes" id="UP001500795"/>
    </source>
</evidence>
<reference evidence="5" key="1">
    <citation type="journal article" date="2019" name="Int. J. Syst. Evol. Microbiol.">
        <title>The Global Catalogue of Microorganisms (GCM) 10K type strain sequencing project: providing services to taxonomists for standard genome sequencing and annotation.</title>
        <authorList>
            <consortium name="The Broad Institute Genomics Platform"/>
            <consortium name="The Broad Institute Genome Sequencing Center for Infectious Disease"/>
            <person name="Wu L."/>
            <person name="Ma J."/>
        </authorList>
    </citation>
    <scope>NUCLEOTIDE SEQUENCE [LARGE SCALE GENOMIC DNA]</scope>
    <source>
        <strain evidence="5">JCM 17110</strain>
    </source>
</reference>
<dbReference type="PANTHER" id="PTHR36973">
    <property type="entry name" value="SLL1456 PROTEIN-RELATED"/>
    <property type="match status" value="1"/>
</dbReference>
<sequence>MTIHIPHMLNTLVHIGAGKGNDNKHYQHAQRLVLIEPSPQDATALRQIIQTNDNVSLYQLAIADNNGSACFNLYNWHQASSLYPASGLTQLMPGLKIQQVIDVQTRTLATLLNDVQLTEEGNNLLIIDAPGAERLITEQLARLDQHNPFAHIILYCPSDPHYSSDSNSTEVLSRLYQQGYELIAKDNSDPDRPAYTLYRNTLKLELHATEAALSEAQKDRIELQQKLTEQAHQLAAVSNAATELKQQLGITNKANHGLKQAFSAIQSEHKKQLAELQRHLDDAKQANSELTQRLAMAEQANNKWQQTLANTKTDHEQQTAELRRRLDETSQANDDLKQQLVAARQDSNLARSERDRTKEICDALKQTLAMQEKESACHKDMQKLIESNQQIADTLEEKTKKIITEQAQKITTPLIGLKNQISNGLANTAKQIECFIGIQNYLEKGSKPLSFHGWPISPDLGLYLIGLIDANDYDCIIEFGSGTSTLLMAKALQRKQYSLTTKNIKKKSKTKNKKQKTNKSNYNTLPHIISFEHDIIYHRKTTKLLSDNNIEHLVELVHAPLVDYQYTDDTQFLYYDCQETLNKLAVSLKEKKANIMVLVDGPPGATNKNARFPALPNLIQSLPDHQLTLVMDDYNRPEEQEIIELWRKITTDHDFIVEVIACEKGLAILNVL</sequence>
<proteinExistence type="predicted"/>
<comment type="caution">
    <text evidence="4">The sequence shown here is derived from an EMBL/GenBank/DDBJ whole genome shotgun (WGS) entry which is preliminary data.</text>
</comment>
<gene>
    <name evidence="4" type="ORF">GCM10022394_04230</name>
</gene>
<evidence type="ECO:0000259" key="3">
    <source>
        <dbReference type="Pfam" id="PF05050"/>
    </source>
</evidence>
<dbReference type="RefSeq" id="WP_344954260.1">
    <property type="nucleotide sequence ID" value="NZ_BAABCX010000001.1"/>
</dbReference>
<evidence type="ECO:0000313" key="4">
    <source>
        <dbReference type="EMBL" id="GAA3528234.1"/>
    </source>
</evidence>
<feature type="compositionally biased region" description="Basic and acidic residues" evidence="2">
    <location>
        <begin position="312"/>
        <end position="328"/>
    </location>
</feature>